<feature type="chain" id="PRO_5041308554" evidence="13">
    <location>
        <begin position="24"/>
        <end position="698"/>
    </location>
</feature>
<keyword evidence="6 12" id="KW-1133">Transmembrane helix</keyword>
<feature type="domain" description="Ig-like" evidence="14">
    <location>
        <begin position="23"/>
        <end position="107"/>
    </location>
</feature>
<dbReference type="PANTHER" id="PTHR45080">
    <property type="entry name" value="CONTACTIN 5"/>
    <property type="match status" value="1"/>
</dbReference>
<evidence type="ECO:0000256" key="1">
    <source>
        <dbReference type="ARBA" id="ARBA00004167"/>
    </source>
</evidence>
<dbReference type="FunFam" id="2.60.40.10:FF:000032">
    <property type="entry name" value="palladin isoform X1"/>
    <property type="match status" value="1"/>
</dbReference>
<dbReference type="CDD" id="cd00063">
    <property type="entry name" value="FN3"/>
    <property type="match status" value="2"/>
</dbReference>
<dbReference type="Pfam" id="PF25059">
    <property type="entry name" value="FN3_DSCAM-DSCAML_C"/>
    <property type="match status" value="1"/>
</dbReference>
<organism evidence="16 17">
    <name type="scientific">Stegastes partitus</name>
    <name type="common">bicolor damselfish</name>
    <dbReference type="NCBI Taxonomy" id="144197"/>
    <lineage>
        <taxon>Eukaryota</taxon>
        <taxon>Metazoa</taxon>
        <taxon>Chordata</taxon>
        <taxon>Craniata</taxon>
        <taxon>Vertebrata</taxon>
        <taxon>Euteleostomi</taxon>
        <taxon>Actinopterygii</taxon>
        <taxon>Neopterygii</taxon>
        <taxon>Teleostei</taxon>
        <taxon>Neoteleostei</taxon>
        <taxon>Acanthomorphata</taxon>
        <taxon>Ovalentaria</taxon>
        <taxon>Pomacentridae</taxon>
        <taxon>Stegastes</taxon>
    </lineage>
</organism>
<keyword evidence="2 12" id="KW-0812">Transmembrane</keyword>
<dbReference type="SMART" id="SM00409">
    <property type="entry name" value="IG"/>
    <property type="match status" value="4"/>
</dbReference>
<dbReference type="RefSeq" id="XP_008296991.1">
    <property type="nucleotide sequence ID" value="XM_008298769.1"/>
</dbReference>
<dbReference type="InterPro" id="IPR003599">
    <property type="entry name" value="Ig_sub"/>
</dbReference>
<dbReference type="SUPFAM" id="SSF49265">
    <property type="entry name" value="Fibronectin type III"/>
    <property type="match status" value="1"/>
</dbReference>
<keyword evidence="4" id="KW-0677">Repeat</keyword>
<feature type="domain" description="Ig-like" evidence="14">
    <location>
        <begin position="206"/>
        <end position="291"/>
    </location>
</feature>
<dbReference type="Pfam" id="PF13927">
    <property type="entry name" value="Ig_3"/>
    <property type="match status" value="2"/>
</dbReference>
<dbReference type="SMART" id="SM00408">
    <property type="entry name" value="IGc2"/>
    <property type="match status" value="4"/>
</dbReference>
<dbReference type="PROSITE" id="PS50853">
    <property type="entry name" value="FN3"/>
    <property type="match status" value="2"/>
</dbReference>
<evidence type="ECO:0000259" key="15">
    <source>
        <dbReference type="PROSITE" id="PS50853"/>
    </source>
</evidence>
<dbReference type="InterPro" id="IPR007110">
    <property type="entry name" value="Ig-like_dom"/>
</dbReference>
<dbReference type="InterPro" id="IPR013098">
    <property type="entry name" value="Ig_I-set"/>
</dbReference>
<dbReference type="PRINTS" id="PR01838">
    <property type="entry name" value="NCAMFAMILY"/>
</dbReference>
<evidence type="ECO:0000259" key="14">
    <source>
        <dbReference type="PROSITE" id="PS50835"/>
    </source>
</evidence>
<dbReference type="SMART" id="SM00060">
    <property type="entry name" value="FN3"/>
    <property type="match status" value="2"/>
</dbReference>
<evidence type="ECO:0000256" key="10">
    <source>
        <dbReference type="ARBA" id="ARBA00023319"/>
    </source>
</evidence>
<proteinExistence type="predicted"/>
<dbReference type="FunFam" id="2.60.40.10:FF:001932">
    <property type="entry name" value="Neural cell adhesion molecule 1a"/>
    <property type="match status" value="1"/>
</dbReference>
<dbReference type="SUPFAM" id="SSF48726">
    <property type="entry name" value="Immunoglobulin"/>
    <property type="match status" value="4"/>
</dbReference>
<evidence type="ECO:0000313" key="17">
    <source>
        <dbReference type="RefSeq" id="XP_008296991.1"/>
    </source>
</evidence>
<keyword evidence="8" id="KW-1015">Disulfide bond</keyword>
<dbReference type="InterPro" id="IPR050958">
    <property type="entry name" value="Cell_Adh-Cytoskel_Orgn"/>
</dbReference>
<dbReference type="InterPro" id="IPR003961">
    <property type="entry name" value="FN3_dom"/>
</dbReference>
<feature type="domain" description="Ig-like" evidence="14">
    <location>
        <begin position="298"/>
        <end position="383"/>
    </location>
</feature>
<evidence type="ECO:0000256" key="7">
    <source>
        <dbReference type="ARBA" id="ARBA00023136"/>
    </source>
</evidence>
<evidence type="ECO:0000256" key="2">
    <source>
        <dbReference type="ARBA" id="ARBA00022692"/>
    </source>
</evidence>
<evidence type="ECO:0000256" key="12">
    <source>
        <dbReference type="SAM" id="Phobius"/>
    </source>
</evidence>
<dbReference type="InterPro" id="IPR003598">
    <property type="entry name" value="Ig_sub2"/>
</dbReference>
<dbReference type="InterPro" id="IPR009138">
    <property type="entry name" value="Neural_cell_adh"/>
</dbReference>
<feature type="signal peptide" evidence="13">
    <location>
        <begin position="1"/>
        <end position="23"/>
    </location>
</feature>
<dbReference type="AlphaFoldDB" id="A0A9Y4TNQ7"/>
<dbReference type="CDD" id="cd00096">
    <property type="entry name" value="Ig"/>
    <property type="match status" value="1"/>
</dbReference>
<dbReference type="Proteomes" id="UP000694891">
    <property type="component" value="Unplaced"/>
</dbReference>
<comment type="subcellular location">
    <subcellularLocation>
        <location evidence="1">Membrane</location>
        <topology evidence="1">Single-pass membrane protein</topology>
    </subcellularLocation>
</comment>
<dbReference type="InterPro" id="IPR036179">
    <property type="entry name" value="Ig-like_dom_sf"/>
</dbReference>
<reference evidence="17" key="1">
    <citation type="submission" date="2025-08" db="UniProtKB">
        <authorList>
            <consortium name="RefSeq"/>
        </authorList>
    </citation>
    <scope>IDENTIFICATION</scope>
</reference>
<evidence type="ECO:0000256" key="4">
    <source>
        <dbReference type="ARBA" id="ARBA00022737"/>
    </source>
</evidence>
<evidence type="ECO:0000256" key="3">
    <source>
        <dbReference type="ARBA" id="ARBA00022729"/>
    </source>
</evidence>
<dbReference type="InterPro" id="IPR013783">
    <property type="entry name" value="Ig-like_fold"/>
</dbReference>
<name>A0A9Y4TNQ7_9TELE</name>
<sequence>MNQSALILRTALLLLLLVYSTDAKMDIITSKQDLHVGEEILLLCKAGGDGEITWQKDGVDIDDEEIVEKVDETSSKLVIKKATMGNAGRYTCLCEFDSGHTDEVQTTLYVYEGPSFGSTTTYHEFLVGTNGTVPCLVTGQPAVDVHWFRDKKEISSHGRRVFQMRDNSLFIEKVEREDGGMYVCRAQIRGRPIYQDLSVSVVINSPPTARLKEEVKKVMAGPETNVSLLCLVGGHPKPNITWNMPVMFDPSRHHFNSDRSQLTILSVARADYGEYICTATNKLAESSAALMLHVFEAPEVFVSADEQRVLTGERVSVSCNVSGHPQPELHWLNKHNGRTLDLTSGRVRVVDGVLLIDDMVPSDGGLYSCMAVSSFGNASRDVAIYTQPGPPFYLSVSPGPTSVLFSLKTLPINGGTPIRSFVLQWRQNPAEQWKETTVPASDSLAITNLKPYTLYTVRLAALNAVGLGQFSEPNSVRTQGIQGEPDSPVLSSPEMKVEGNSFAIPLKQVDDGGTPLLHFHIRYKQDKDKTEWKEMQLSSSADSISLKDLGFGSDYQLEVTAINANGSSIPATFNFTIAEQPVNRSMTKGTVVSIVMVIFLLVFLVVDATCCYRNRCGLLMSIAVKLFGQKVPGLKMIEEGDGTTKGEVKLKGISTPRGSIQAGTLTKEAGQLTEVTCDKAPLTKHEKTQPNRQLPTDA</sequence>
<keyword evidence="7 12" id="KW-0472">Membrane</keyword>
<evidence type="ECO:0000256" key="13">
    <source>
        <dbReference type="SAM" id="SignalP"/>
    </source>
</evidence>
<protein>
    <submittedName>
        <fullName evidence="17">Neural cell adhesion molecule 1</fullName>
    </submittedName>
</protein>
<feature type="domain" description="Ig-like" evidence="14">
    <location>
        <begin position="114"/>
        <end position="200"/>
    </location>
</feature>
<evidence type="ECO:0000313" key="16">
    <source>
        <dbReference type="Proteomes" id="UP000694891"/>
    </source>
</evidence>
<evidence type="ECO:0000256" key="11">
    <source>
        <dbReference type="SAM" id="MobiDB-lite"/>
    </source>
</evidence>
<dbReference type="GO" id="GO:0005886">
    <property type="term" value="C:plasma membrane"/>
    <property type="evidence" value="ECO:0007669"/>
    <property type="project" value="TreeGrafter"/>
</dbReference>
<keyword evidence="9" id="KW-0325">Glycoprotein</keyword>
<dbReference type="CTD" id="566122"/>
<dbReference type="Pfam" id="PF07679">
    <property type="entry name" value="I-set"/>
    <property type="match status" value="2"/>
</dbReference>
<keyword evidence="16" id="KW-1185">Reference proteome</keyword>
<dbReference type="PROSITE" id="PS50835">
    <property type="entry name" value="IG_LIKE"/>
    <property type="match status" value="4"/>
</dbReference>
<accession>A0A9Y4TNQ7</accession>
<keyword evidence="10" id="KW-0393">Immunoglobulin domain</keyword>
<dbReference type="InterPro" id="IPR056754">
    <property type="entry name" value="DSCAM/DSCAML_C"/>
</dbReference>
<dbReference type="PANTHER" id="PTHR45080:SF29">
    <property type="entry name" value="NEURAL CELL ADHESION MOLECULE 1-LIKE ISOFORM X1"/>
    <property type="match status" value="1"/>
</dbReference>
<dbReference type="Pfam" id="PF00041">
    <property type="entry name" value="fn3"/>
    <property type="match status" value="1"/>
</dbReference>
<evidence type="ECO:0000256" key="8">
    <source>
        <dbReference type="ARBA" id="ARBA00023157"/>
    </source>
</evidence>
<dbReference type="Gene3D" id="2.60.40.10">
    <property type="entry name" value="Immunoglobulins"/>
    <property type="match status" value="6"/>
</dbReference>
<keyword evidence="5" id="KW-0130">Cell adhesion</keyword>
<feature type="domain" description="Fibronectin type-III" evidence="15">
    <location>
        <begin position="484"/>
        <end position="581"/>
    </location>
</feature>
<feature type="transmembrane region" description="Helical" evidence="12">
    <location>
        <begin position="591"/>
        <end position="612"/>
    </location>
</feature>
<gene>
    <name evidence="17" type="primary">ncam3</name>
</gene>
<evidence type="ECO:0000256" key="9">
    <source>
        <dbReference type="ARBA" id="ARBA00023180"/>
    </source>
</evidence>
<evidence type="ECO:0000256" key="5">
    <source>
        <dbReference type="ARBA" id="ARBA00022889"/>
    </source>
</evidence>
<feature type="region of interest" description="Disordered" evidence="11">
    <location>
        <begin position="679"/>
        <end position="698"/>
    </location>
</feature>
<dbReference type="InterPro" id="IPR036116">
    <property type="entry name" value="FN3_sf"/>
</dbReference>
<keyword evidence="3 13" id="KW-0732">Signal</keyword>
<dbReference type="GO" id="GO:0007156">
    <property type="term" value="P:homophilic cell adhesion via plasma membrane adhesion molecules"/>
    <property type="evidence" value="ECO:0007669"/>
    <property type="project" value="TreeGrafter"/>
</dbReference>
<evidence type="ECO:0000256" key="6">
    <source>
        <dbReference type="ARBA" id="ARBA00022989"/>
    </source>
</evidence>
<feature type="domain" description="Fibronectin type-III" evidence="15">
    <location>
        <begin position="387"/>
        <end position="481"/>
    </location>
</feature>